<dbReference type="SUPFAM" id="SSF52317">
    <property type="entry name" value="Class I glutamine amidotransferase-like"/>
    <property type="match status" value="1"/>
</dbReference>
<dbReference type="PROSITE" id="PS51273">
    <property type="entry name" value="GATASE_TYPE_1"/>
    <property type="match status" value="1"/>
</dbReference>
<evidence type="ECO:0000259" key="1">
    <source>
        <dbReference type="Pfam" id="PF00117"/>
    </source>
</evidence>
<sequence>MLPSHDAPGNTAATATHGRILIVLHREQSSPGRVGRLLLQRGYELDIRRPPLGDPLPTTLRDHAGAIIFGGPMSANDNDAWIRTETDWIGVPLREQAPFLGICLGAQMMIRHLGGNVTAHRDGRAEIGYWPITPTPLGRALCQWPERVYQWHREGFDSVAGLERLAAGHEFENQAVRYGPAAYGVQFHPEVSYQMMRRWTAAAAHKLGAPGAQDIATQTREAHRHDRAGVAWLNSFLDTWLAGRPADALADALLAGGEARGHVRDAQQAPFDRLQHGLVTT</sequence>
<dbReference type="InterPro" id="IPR029062">
    <property type="entry name" value="Class_I_gatase-like"/>
</dbReference>
<evidence type="ECO:0000313" key="3">
    <source>
        <dbReference type="Proteomes" id="UP000248918"/>
    </source>
</evidence>
<protein>
    <submittedName>
        <fullName evidence="2">GMP synthase (Glutamine-hydrolysing)</fullName>
    </submittedName>
</protein>
<dbReference type="PANTHER" id="PTHR42695:SF5">
    <property type="entry name" value="GLUTAMINE AMIDOTRANSFERASE YLR126C-RELATED"/>
    <property type="match status" value="1"/>
</dbReference>
<dbReference type="AlphaFoldDB" id="A0A329CVY9"/>
<reference evidence="2 3" key="1">
    <citation type="submission" date="2018-06" db="EMBL/GenBank/DDBJ databases">
        <title>Genomic Encyclopedia of Type Strains, Phase III (KMG-III): the genomes of soil and plant-associated and newly described type strains.</title>
        <authorList>
            <person name="Whitman W."/>
        </authorList>
    </citation>
    <scope>NUCLEOTIDE SEQUENCE [LARGE SCALE GENOMIC DNA]</scope>
    <source>
        <strain evidence="2 3">LMG 23644</strain>
    </source>
</reference>
<name>A0A329CVY9_9BURK</name>
<dbReference type="CDD" id="cd01741">
    <property type="entry name" value="GATase1_1"/>
    <property type="match status" value="1"/>
</dbReference>
<dbReference type="PANTHER" id="PTHR42695">
    <property type="entry name" value="GLUTAMINE AMIDOTRANSFERASE YLR126C-RELATED"/>
    <property type="match status" value="1"/>
</dbReference>
<dbReference type="InterPro" id="IPR017926">
    <property type="entry name" value="GATASE"/>
</dbReference>
<dbReference type="Pfam" id="PF00117">
    <property type="entry name" value="GATase"/>
    <property type="match status" value="1"/>
</dbReference>
<comment type="caution">
    <text evidence="2">The sequence shown here is derived from an EMBL/GenBank/DDBJ whole genome shotgun (WGS) entry which is preliminary data.</text>
</comment>
<dbReference type="Gene3D" id="3.40.50.880">
    <property type="match status" value="1"/>
</dbReference>
<dbReference type="NCBIfam" id="NF005072">
    <property type="entry name" value="PRK06490.1"/>
    <property type="match status" value="1"/>
</dbReference>
<dbReference type="GO" id="GO:0005829">
    <property type="term" value="C:cytosol"/>
    <property type="evidence" value="ECO:0007669"/>
    <property type="project" value="TreeGrafter"/>
</dbReference>
<feature type="domain" description="Glutamine amidotransferase" evidence="1">
    <location>
        <begin position="39"/>
        <end position="193"/>
    </location>
</feature>
<dbReference type="EMBL" id="QLTK01000001">
    <property type="protein sequence ID" value="RAS38749.1"/>
    <property type="molecule type" value="Genomic_DNA"/>
</dbReference>
<dbReference type="Proteomes" id="UP000248918">
    <property type="component" value="Unassembled WGS sequence"/>
</dbReference>
<dbReference type="RefSeq" id="WP_111928795.1">
    <property type="nucleotide sequence ID" value="NZ_CADFFP010000004.1"/>
</dbReference>
<organism evidence="2 3">
    <name type="scientific">Paraburkholderia bryophila</name>
    <dbReference type="NCBI Taxonomy" id="420952"/>
    <lineage>
        <taxon>Bacteria</taxon>
        <taxon>Pseudomonadati</taxon>
        <taxon>Pseudomonadota</taxon>
        <taxon>Betaproteobacteria</taxon>
        <taxon>Burkholderiales</taxon>
        <taxon>Burkholderiaceae</taxon>
        <taxon>Paraburkholderia</taxon>
    </lineage>
</organism>
<evidence type="ECO:0000313" key="2">
    <source>
        <dbReference type="EMBL" id="RAS38749.1"/>
    </source>
</evidence>
<dbReference type="InterPro" id="IPR044992">
    <property type="entry name" value="ChyE-like"/>
</dbReference>
<accession>A0A329CVY9</accession>
<proteinExistence type="predicted"/>
<gene>
    <name evidence="2" type="ORF">BX591_10178</name>
</gene>
<dbReference type="OrthoDB" id="9813383at2"/>